<dbReference type="AlphaFoldDB" id="A0A0M3I6Q4"/>
<organism evidence="1 2">
    <name type="scientific">Ascaris lumbricoides</name>
    <name type="common">Giant roundworm</name>
    <dbReference type="NCBI Taxonomy" id="6252"/>
    <lineage>
        <taxon>Eukaryota</taxon>
        <taxon>Metazoa</taxon>
        <taxon>Ecdysozoa</taxon>
        <taxon>Nematoda</taxon>
        <taxon>Chromadorea</taxon>
        <taxon>Rhabditida</taxon>
        <taxon>Spirurina</taxon>
        <taxon>Ascaridomorpha</taxon>
        <taxon>Ascaridoidea</taxon>
        <taxon>Ascarididae</taxon>
        <taxon>Ascaris</taxon>
    </lineage>
</organism>
<dbReference type="WBParaSite" id="ALUE_0001276401-mRNA-1">
    <property type="protein sequence ID" value="ALUE_0001276401-mRNA-1"/>
    <property type="gene ID" value="ALUE_0001276401"/>
</dbReference>
<evidence type="ECO:0000313" key="2">
    <source>
        <dbReference type="WBParaSite" id="ALUE_0001276401-mRNA-1"/>
    </source>
</evidence>
<evidence type="ECO:0000313" key="1">
    <source>
        <dbReference type="Proteomes" id="UP000036681"/>
    </source>
</evidence>
<dbReference type="Proteomes" id="UP000036681">
    <property type="component" value="Unplaced"/>
</dbReference>
<reference evidence="2" key="1">
    <citation type="submission" date="2017-02" db="UniProtKB">
        <authorList>
            <consortium name="WormBaseParasite"/>
        </authorList>
    </citation>
    <scope>IDENTIFICATION</scope>
</reference>
<accession>A0A0M3I6Q4</accession>
<sequence length="80" mass="8790">MCKGRGYSRSSLSFSEIIEGENKGPEALQTQCRALEGGSLTITPQFLVLFVAFVVPSELVDCHEKLSKEEKIWASNLPTS</sequence>
<keyword evidence="1" id="KW-1185">Reference proteome</keyword>
<protein>
    <submittedName>
        <fullName evidence="2">Uncharacterized protein</fullName>
    </submittedName>
</protein>
<proteinExistence type="predicted"/>
<name>A0A0M3I6Q4_ASCLU</name>